<keyword evidence="2" id="KW-1185">Reference proteome</keyword>
<evidence type="ECO:0000313" key="1">
    <source>
        <dbReference type="EMBL" id="CCB43994.1"/>
    </source>
</evidence>
<gene>
    <name evidence="1" type="ordered locus">VIT_01s0137g00530</name>
</gene>
<accession>F6GVN2</accession>
<protein>
    <submittedName>
        <fullName evidence="1">Uncharacterized protein</fullName>
    </submittedName>
</protein>
<proteinExistence type="predicted"/>
<dbReference type="HOGENOM" id="CLU_3321030_0_0_1"/>
<dbReference type="AlphaFoldDB" id="F6GVN2"/>
<sequence>MVNVGGSCVEAKDSRRDGKVVMEESLKAMHKVFGDQSLF</sequence>
<dbReference type="Proteomes" id="UP000009183">
    <property type="component" value="Chromosome 1"/>
</dbReference>
<dbReference type="PaxDb" id="29760-VIT_01s0137g00530.t01"/>
<reference evidence="2" key="1">
    <citation type="journal article" date="2007" name="Nature">
        <title>The grapevine genome sequence suggests ancestral hexaploidization in major angiosperm phyla.</title>
        <authorList>
            <consortium name="The French-Italian Public Consortium for Grapevine Genome Characterization."/>
            <person name="Jaillon O."/>
            <person name="Aury J.-M."/>
            <person name="Noel B."/>
            <person name="Policriti A."/>
            <person name="Clepet C."/>
            <person name="Casagrande A."/>
            <person name="Choisne N."/>
            <person name="Aubourg S."/>
            <person name="Vitulo N."/>
            <person name="Jubin C."/>
            <person name="Vezzi A."/>
            <person name="Legeai F."/>
            <person name="Hugueney P."/>
            <person name="Dasilva C."/>
            <person name="Horner D."/>
            <person name="Mica E."/>
            <person name="Jublot D."/>
            <person name="Poulain J."/>
            <person name="Bruyere C."/>
            <person name="Billault A."/>
            <person name="Segurens B."/>
            <person name="Gouyvenoux M."/>
            <person name="Ugarte E."/>
            <person name="Cattonaro F."/>
            <person name="Anthouard V."/>
            <person name="Vico V."/>
            <person name="Del Fabbro C."/>
            <person name="Alaux M."/>
            <person name="Di Gaspero G."/>
            <person name="Dumas V."/>
            <person name="Felice N."/>
            <person name="Paillard S."/>
            <person name="Juman I."/>
            <person name="Moroldo M."/>
            <person name="Scalabrin S."/>
            <person name="Canaguier A."/>
            <person name="Le Clainche I."/>
            <person name="Malacrida G."/>
            <person name="Durand E."/>
            <person name="Pesole G."/>
            <person name="Laucou V."/>
            <person name="Chatelet P."/>
            <person name="Merdinoglu D."/>
            <person name="Delledonne M."/>
            <person name="Pezzotti M."/>
            <person name="Lecharny A."/>
            <person name="Scarpelli C."/>
            <person name="Artiguenave F."/>
            <person name="Pe M.E."/>
            <person name="Valle G."/>
            <person name="Morgante M."/>
            <person name="Caboche M."/>
            <person name="Adam-Blondon A.-F."/>
            <person name="Weissenbach J."/>
            <person name="Quetier F."/>
            <person name="Wincker P."/>
        </authorList>
    </citation>
    <scope>NUCLEOTIDE SEQUENCE [LARGE SCALE GENOMIC DNA]</scope>
    <source>
        <strain evidence="2">cv. Pinot noir / PN40024</strain>
    </source>
</reference>
<dbReference type="InParanoid" id="F6GVN2"/>
<name>F6GVN2_VITVI</name>
<organism evidence="1 2">
    <name type="scientific">Vitis vinifera</name>
    <name type="common">Grape</name>
    <dbReference type="NCBI Taxonomy" id="29760"/>
    <lineage>
        <taxon>Eukaryota</taxon>
        <taxon>Viridiplantae</taxon>
        <taxon>Streptophyta</taxon>
        <taxon>Embryophyta</taxon>
        <taxon>Tracheophyta</taxon>
        <taxon>Spermatophyta</taxon>
        <taxon>Magnoliopsida</taxon>
        <taxon>eudicotyledons</taxon>
        <taxon>Gunneridae</taxon>
        <taxon>Pentapetalae</taxon>
        <taxon>rosids</taxon>
        <taxon>Vitales</taxon>
        <taxon>Vitaceae</taxon>
        <taxon>Viteae</taxon>
        <taxon>Vitis</taxon>
    </lineage>
</organism>
<evidence type="ECO:0000313" key="2">
    <source>
        <dbReference type="Proteomes" id="UP000009183"/>
    </source>
</evidence>
<dbReference type="EMBL" id="FN594954">
    <property type="protein sequence ID" value="CCB43994.1"/>
    <property type="molecule type" value="Genomic_DNA"/>
</dbReference>